<accession>A0AAW1IWI5</accession>
<proteinExistence type="predicted"/>
<feature type="compositionally biased region" description="Acidic residues" evidence="1">
    <location>
        <begin position="30"/>
        <end position="49"/>
    </location>
</feature>
<evidence type="ECO:0000313" key="2">
    <source>
        <dbReference type="EMBL" id="KAK9694501.1"/>
    </source>
</evidence>
<gene>
    <name evidence="2" type="ORF">QE152_g33511</name>
</gene>
<dbReference type="EMBL" id="JASPKY010000511">
    <property type="protein sequence ID" value="KAK9694501.1"/>
    <property type="molecule type" value="Genomic_DNA"/>
</dbReference>
<evidence type="ECO:0000313" key="3">
    <source>
        <dbReference type="Proteomes" id="UP001458880"/>
    </source>
</evidence>
<reference evidence="2 3" key="1">
    <citation type="journal article" date="2024" name="BMC Genomics">
        <title>De novo assembly and annotation of Popillia japonica's genome with initial clues to its potential as an invasive pest.</title>
        <authorList>
            <person name="Cucini C."/>
            <person name="Boschi S."/>
            <person name="Funari R."/>
            <person name="Cardaioli E."/>
            <person name="Iannotti N."/>
            <person name="Marturano G."/>
            <person name="Paoli F."/>
            <person name="Bruttini M."/>
            <person name="Carapelli A."/>
            <person name="Frati F."/>
            <person name="Nardi F."/>
        </authorList>
    </citation>
    <scope>NUCLEOTIDE SEQUENCE [LARGE SCALE GENOMIC DNA]</scope>
    <source>
        <strain evidence="2">DMR45628</strain>
    </source>
</reference>
<feature type="region of interest" description="Disordered" evidence="1">
    <location>
        <begin position="20"/>
        <end position="49"/>
    </location>
</feature>
<keyword evidence="3" id="KW-1185">Reference proteome</keyword>
<name>A0AAW1IWI5_POPJA</name>
<feature type="compositionally biased region" description="Basic and acidic residues" evidence="1">
    <location>
        <begin position="20"/>
        <end position="29"/>
    </location>
</feature>
<dbReference type="Proteomes" id="UP001458880">
    <property type="component" value="Unassembled WGS sequence"/>
</dbReference>
<evidence type="ECO:0000256" key="1">
    <source>
        <dbReference type="SAM" id="MobiDB-lite"/>
    </source>
</evidence>
<comment type="caution">
    <text evidence="2">The sequence shown here is derived from an EMBL/GenBank/DDBJ whole genome shotgun (WGS) entry which is preliminary data.</text>
</comment>
<organism evidence="2 3">
    <name type="scientific">Popillia japonica</name>
    <name type="common">Japanese beetle</name>
    <dbReference type="NCBI Taxonomy" id="7064"/>
    <lineage>
        <taxon>Eukaryota</taxon>
        <taxon>Metazoa</taxon>
        <taxon>Ecdysozoa</taxon>
        <taxon>Arthropoda</taxon>
        <taxon>Hexapoda</taxon>
        <taxon>Insecta</taxon>
        <taxon>Pterygota</taxon>
        <taxon>Neoptera</taxon>
        <taxon>Endopterygota</taxon>
        <taxon>Coleoptera</taxon>
        <taxon>Polyphaga</taxon>
        <taxon>Scarabaeiformia</taxon>
        <taxon>Scarabaeidae</taxon>
        <taxon>Rutelinae</taxon>
        <taxon>Popillia</taxon>
    </lineage>
</organism>
<protein>
    <submittedName>
        <fullName evidence="2">Uncharacterized protein</fullName>
    </submittedName>
</protein>
<sequence>MVADAGASLKDTTLEKAWNKLCLKPRDSQENGDTDPDDPQEPQENDDPDEIREIIKEAPGFEECDKANIDDWLNCDVDDPGYQILSVKEIVQQIKDDNQEVGEQEEDGEDTEVEDDVPTHDEAFTCLEKAMKWLEHQAECNTASVLKKTRRFCRKKNVSSSEDGSNNDVFFQDTSDDDFNIDISDDQLYFEPEQYDQVVVSKGKASKIQKGAFVLVKLVSKKLIQHYVANVLEDISNCAYTVKFYETKKIVTTYFLEGKEKTL</sequence>
<dbReference type="AlphaFoldDB" id="A0AAW1IWI5"/>